<dbReference type="GO" id="GO:0030246">
    <property type="term" value="F:carbohydrate binding"/>
    <property type="evidence" value="ECO:0007669"/>
    <property type="project" value="InterPro"/>
</dbReference>
<dbReference type="GO" id="GO:0005764">
    <property type="term" value="C:lysosome"/>
    <property type="evidence" value="ECO:0007669"/>
    <property type="project" value="TreeGrafter"/>
</dbReference>
<dbReference type="InterPro" id="IPR011013">
    <property type="entry name" value="Gal_mutarotase_sf_dom"/>
</dbReference>
<proteinExistence type="predicted"/>
<dbReference type="InterPro" id="IPR013780">
    <property type="entry name" value="Glyco_hydro_b"/>
</dbReference>
<dbReference type="InterPro" id="IPR037094">
    <property type="entry name" value="Glyco_hydro_38_cen_sf"/>
</dbReference>
<dbReference type="FunFam" id="2.70.98.30:FF:000003">
    <property type="entry name" value="Alpha-mannosidase"/>
    <property type="match status" value="1"/>
</dbReference>
<dbReference type="PANTHER" id="PTHR11607:SF3">
    <property type="entry name" value="LYSOSOMAL ALPHA-MANNOSIDASE"/>
    <property type="match status" value="1"/>
</dbReference>
<accession>A0A914Z199</accession>
<name>A0A914Z199_9BILA</name>
<feature type="region of interest" description="Disordered" evidence="1">
    <location>
        <begin position="203"/>
        <end position="222"/>
    </location>
</feature>
<reference evidence="4" key="1">
    <citation type="submission" date="2022-11" db="UniProtKB">
        <authorList>
            <consortium name="WormBaseParasite"/>
        </authorList>
    </citation>
    <scope>IDENTIFICATION</scope>
</reference>
<dbReference type="GO" id="GO:0006013">
    <property type="term" value="P:mannose metabolic process"/>
    <property type="evidence" value="ECO:0007669"/>
    <property type="project" value="InterPro"/>
</dbReference>
<dbReference type="PANTHER" id="PTHR11607">
    <property type="entry name" value="ALPHA-MANNOSIDASE"/>
    <property type="match status" value="1"/>
</dbReference>
<feature type="domain" description="Glycosyl hydrolase family 38 C-terminal" evidence="2">
    <location>
        <begin position="223"/>
        <end position="439"/>
    </location>
</feature>
<keyword evidence="3" id="KW-1185">Reference proteome</keyword>
<dbReference type="Gene3D" id="2.70.98.30">
    <property type="entry name" value="Golgi alpha-mannosidase II, domain 4"/>
    <property type="match status" value="1"/>
</dbReference>
<dbReference type="InterPro" id="IPR050843">
    <property type="entry name" value="Glycosyl_Hydrlase_38"/>
</dbReference>
<dbReference type="Gene3D" id="2.60.40.1180">
    <property type="entry name" value="Golgi alpha-mannosidase II"/>
    <property type="match status" value="1"/>
</dbReference>
<organism evidence="3 4">
    <name type="scientific">Panagrolaimus superbus</name>
    <dbReference type="NCBI Taxonomy" id="310955"/>
    <lineage>
        <taxon>Eukaryota</taxon>
        <taxon>Metazoa</taxon>
        <taxon>Ecdysozoa</taxon>
        <taxon>Nematoda</taxon>
        <taxon>Chromadorea</taxon>
        <taxon>Rhabditida</taxon>
        <taxon>Tylenchina</taxon>
        <taxon>Panagrolaimomorpha</taxon>
        <taxon>Panagrolaimoidea</taxon>
        <taxon>Panagrolaimidae</taxon>
        <taxon>Panagrolaimus</taxon>
    </lineage>
</organism>
<evidence type="ECO:0000313" key="4">
    <source>
        <dbReference type="WBParaSite" id="PSU_v2.g6136.t1"/>
    </source>
</evidence>
<dbReference type="InterPro" id="IPR011682">
    <property type="entry name" value="Glyco_hydro_38_C"/>
</dbReference>
<feature type="compositionally biased region" description="Pro residues" evidence="1">
    <location>
        <begin position="205"/>
        <end position="219"/>
    </location>
</feature>
<dbReference type="SUPFAM" id="SSF74650">
    <property type="entry name" value="Galactose mutarotase-like"/>
    <property type="match status" value="1"/>
</dbReference>
<dbReference type="Gene3D" id="1.20.1270.50">
    <property type="entry name" value="Glycoside hydrolase family 38, central domain"/>
    <property type="match status" value="1"/>
</dbReference>
<protein>
    <submittedName>
        <fullName evidence="4">Glycosyl hydrolase family 38 C-terminal domain-containing protein</fullName>
    </submittedName>
</protein>
<dbReference type="Pfam" id="PF07748">
    <property type="entry name" value="Glyco_hydro_38C"/>
    <property type="match status" value="1"/>
</dbReference>
<dbReference type="WBParaSite" id="PSU_v2.g6136.t1">
    <property type="protein sequence ID" value="PSU_v2.g6136.t1"/>
    <property type="gene ID" value="PSU_v2.g6136"/>
</dbReference>
<dbReference type="AlphaFoldDB" id="A0A914Z199"/>
<evidence type="ECO:0000256" key="1">
    <source>
        <dbReference type="SAM" id="MobiDB-lite"/>
    </source>
</evidence>
<dbReference type="Proteomes" id="UP000887577">
    <property type="component" value="Unplaced"/>
</dbReference>
<evidence type="ECO:0000313" key="3">
    <source>
        <dbReference type="Proteomes" id="UP000887577"/>
    </source>
</evidence>
<sequence>MMLGTSKENVTKDYERRLTEGWKKGEESLKTSFSKLATLKENETLPPQTICLLSNESICLLTKSNKRLALTIYNGYSQAVSTVVRIPYYSESADVNGPKGEAVHFEVVFNYLNFVNFTFKLQVVKAFLPKNQLISNDSAEYEIHLPVDLPALGFKTFFLNRSKNKTSPRLPSTIRGSPRGRNYRLKQLRFSRKITGFEEIVKPSVPAPSSTPAPPPPNSPTKITNGIIELTFDESGRLSNYKNIKTNFSRELSQQFYYYESVKRSKENSQASGAYIFRPVMVADSFDENVTIEVINGKHIQEVRQTINEWVTQIIRLISNQNYIEFDWIIGPIFKEEKNATGKEIISRYSVKGLKNNGVFYTDSNGRQLIKRIRNSATFYTFEKTEPISGNYYPVPSRIIISDDKTQLSILTDRSQGGTSLTDGNVELMLHRRMYDDDSFGVEEALNEPGNDGRGLVARGRHWLILESKTTNPNLNLNSQKAQRKSAMELFHSPLISYSPITSQSKYRSLALTEFSGLHKSLPENIHLLTLKQLSPTQILLRLEHFLQNGEDGILAQPSTINLSEIFSTLTILSVEELNLAGTTKVKEMHNLPKSWNRSSRIISSVQGK</sequence>
<evidence type="ECO:0000259" key="2">
    <source>
        <dbReference type="Pfam" id="PF07748"/>
    </source>
</evidence>
<dbReference type="Gene3D" id="2.60.40.1360">
    <property type="match status" value="1"/>
</dbReference>
<dbReference type="GO" id="GO:0004559">
    <property type="term" value="F:alpha-mannosidase activity"/>
    <property type="evidence" value="ECO:0007669"/>
    <property type="project" value="InterPro"/>
</dbReference>